<dbReference type="Pfam" id="PF02362">
    <property type="entry name" value="B3"/>
    <property type="match status" value="2"/>
</dbReference>
<dbReference type="SUPFAM" id="SSF101936">
    <property type="entry name" value="DNA-binding pseudobarrel domain"/>
    <property type="match status" value="2"/>
</dbReference>
<keyword evidence="3" id="KW-0238">DNA-binding</keyword>
<evidence type="ECO:0000256" key="1">
    <source>
        <dbReference type="ARBA" id="ARBA00004123"/>
    </source>
</evidence>
<name>A0AA89AHZ4_9ASTE</name>
<protein>
    <recommendedName>
        <fullName evidence="6">TF-B3 domain-containing protein</fullName>
    </recommendedName>
</protein>
<dbReference type="Proteomes" id="UP001188597">
    <property type="component" value="Unassembled WGS sequence"/>
</dbReference>
<dbReference type="PANTHER" id="PTHR31920:SF108">
    <property type="entry name" value="B3 DOMAIN-CONTAINING TRANSCRIPTION FACTOR VRN1-LIKE"/>
    <property type="match status" value="1"/>
</dbReference>
<keyword evidence="8" id="KW-1185">Reference proteome</keyword>
<evidence type="ECO:0000256" key="4">
    <source>
        <dbReference type="ARBA" id="ARBA00023163"/>
    </source>
</evidence>
<dbReference type="GO" id="GO:0005634">
    <property type="term" value="C:nucleus"/>
    <property type="evidence" value="ECO:0007669"/>
    <property type="project" value="UniProtKB-SubCell"/>
</dbReference>
<keyword evidence="5" id="KW-0539">Nucleus</keyword>
<feature type="domain" description="TF-B3" evidence="6">
    <location>
        <begin position="14"/>
        <end position="107"/>
    </location>
</feature>
<evidence type="ECO:0000313" key="8">
    <source>
        <dbReference type="Proteomes" id="UP001188597"/>
    </source>
</evidence>
<dbReference type="Gene3D" id="2.40.330.10">
    <property type="entry name" value="DNA-binding pseudobarrel domain"/>
    <property type="match status" value="2"/>
</dbReference>
<sequence length="371" mass="41576">MGSRPFGSLATAPHFFKIIDRDIVQDQRLRLPRKFVSEYGNTLSDTVFLDVPIGAKWEVGLVKSDGDVWLWDGWKEFVSRCSIGLWHFLVFRYEGNSIFHIIICDMSASEIEYPVGPGRRGQFQLGAEGTQVDEKMDKSVPKAKINLSCTLNGIQDAMLKPVKVEDDLIRSVAKGTLPNSKFPATERKQRASEAGKAIALDSVKAFKSHNPFFKVTMQPSYVSGKSPLNVPRSFFDKYLTEKLENVDILLQVSDGRTCRVKCCIFPLTAKFCSGWYGFARDNSLSVGGVCVFELVSGIKKVLKVVIFRAGKDATPCKKVALCLIRKLLRLPAFNDFATNCEIIMMLLLIAHMHAFDAKGDNNGFRQRERNT</sequence>
<dbReference type="PANTHER" id="PTHR31920">
    <property type="entry name" value="B3 DOMAIN-CONTAINING"/>
    <property type="match status" value="1"/>
</dbReference>
<dbReference type="EMBL" id="JAVXUP010002530">
    <property type="protein sequence ID" value="KAK3002807.1"/>
    <property type="molecule type" value="Genomic_DNA"/>
</dbReference>
<dbReference type="SMART" id="SM01019">
    <property type="entry name" value="B3"/>
    <property type="match status" value="2"/>
</dbReference>
<keyword evidence="4" id="KW-0804">Transcription</keyword>
<feature type="domain" description="TF-B3" evidence="6">
    <location>
        <begin position="213"/>
        <end position="310"/>
    </location>
</feature>
<dbReference type="AlphaFoldDB" id="A0AA89AHZ4"/>
<organism evidence="7 8">
    <name type="scientific">Escallonia herrerae</name>
    <dbReference type="NCBI Taxonomy" id="1293975"/>
    <lineage>
        <taxon>Eukaryota</taxon>
        <taxon>Viridiplantae</taxon>
        <taxon>Streptophyta</taxon>
        <taxon>Embryophyta</taxon>
        <taxon>Tracheophyta</taxon>
        <taxon>Spermatophyta</taxon>
        <taxon>Magnoliopsida</taxon>
        <taxon>eudicotyledons</taxon>
        <taxon>Gunneridae</taxon>
        <taxon>Pentapetalae</taxon>
        <taxon>asterids</taxon>
        <taxon>campanulids</taxon>
        <taxon>Escalloniales</taxon>
        <taxon>Escalloniaceae</taxon>
        <taxon>Escallonia</taxon>
    </lineage>
</organism>
<reference evidence="7" key="1">
    <citation type="submission" date="2022-12" db="EMBL/GenBank/DDBJ databases">
        <title>Draft genome assemblies for two species of Escallonia (Escalloniales).</title>
        <authorList>
            <person name="Chanderbali A."/>
            <person name="Dervinis C."/>
            <person name="Anghel I."/>
            <person name="Soltis D."/>
            <person name="Soltis P."/>
            <person name="Zapata F."/>
        </authorList>
    </citation>
    <scope>NUCLEOTIDE SEQUENCE</scope>
    <source>
        <strain evidence="7">UCBG64.0493</strain>
        <tissue evidence="7">Leaf</tissue>
    </source>
</reference>
<dbReference type="PROSITE" id="PS50863">
    <property type="entry name" value="B3"/>
    <property type="match status" value="2"/>
</dbReference>
<dbReference type="CDD" id="cd10017">
    <property type="entry name" value="B3_DNA"/>
    <property type="match status" value="2"/>
</dbReference>
<proteinExistence type="predicted"/>
<comment type="caution">
    <text evidence="7">The sequence shown here is derived from an EMBL/GenBank/DDBJ whole genome shotgun (WGS) entry which is preliminary data.</text>
</comment>
<dbReference type="InterPro" id="IPR050655">
    <property type="entry name" value="Plant_B3_domain"/>
</dbReference>
<evidence type="ECO:0000256" key="3">
    <source>
        <dbReference type="ARBA" id="ARBA00023125"/>
    </source>
</evidence>
<evidence type="ECO:0000256" key="2">
    <source>
        <dbReference type="ARBA" id="ARBA00023015"/>
    </source>
</evidence>
<gene>
    <name evidence="7" type="ORF">RJ639_019373</name>
</gene>
<evidence type="ECO:0000256" key="5">
    <source>
        <dbReference type="ARBA" id="ARBA00023242"/>
    </source>
</evidence>
<comment type="subcellular location">
    <subcellularLocation>
        <location evidence="1">Nucleus</location>
    </subcellularLocation>
</comment>
<evidence type="ECO:0000313" key="7">
    <source>
        <dbReference type="EMBL" id="KAK3002807.1"/>
    </source>
</evidence>
<keyword evidence="2" id="KW-0805">Transcription regulation</keyword>
<accession>A0AA89AHZ4</accession>
<dbReference type="InterPro" id="IPR003340">
    <property type="entry name" value="B3_DNA-bd"/>
</dbReference>
<dbReference type="GO" id="GO:0003677">
    <property type="term" value="F:DNA binding"/>
    <property type="evidence" value="ECO:0007669"/>
    <property type="project" value="UniProtKB-KW"/>
</dbReference>
<evidence type="ECO:0000259" key="6">
    <source>
        <dbReference type="PROSITE" id="PS50863"/>
    </source>
</evidence>
<dbReference type="InterPro" id="IPR015300">
    <property type="entry name" value="DNA-bd_pseudobarrel_sf"/>
</dbReference>